<reference evidence="1" key="1">
    <citation type="journal article" date="2021" name="Proc. Natl. Acad. Sci. U.S.A.">
        <title>A Catalog of Tens of Thousands of Viruses from Human Metagenomes Reveals Hidden Associations with Chronic Diseases.</title>
        <authorList>
            <person name="Tisza M.J."/>
            <person name="Buck C.B."/>
        </authorList>
    </citation>
    <scope>NUCLEOTIDE SEQUENCE</scope>
    <source>
        <strain evidence="1">CtlHU7</strain>
    </source>
</reference>
<organism evidence="1">
    <name type="scientific">Siphoviridae sp. ctlHU7</name>
    <dbReference type="NCBI Taxonomy" id="2827588"/>
    <lineage>
        <taxon>Viruses</taxon>
        <taxon>Duplodnaviria</taxon>
        <taxon>Heunggongvirae</taxon>
        <taxon>Uroviricota</taxon>
        <taxon>Caudoviricetes</taxon>
    </lineage>
</organism>
<sequence>MVGDFIIWLKRYLKQNFFCIHRYVWRGHLDFQYEQCEKCGKLK</sequence>
<proteinExistence type="predicted"/>
<accession>A0A8S5LHY7</accession>
<evidence type="ECO:0000313" key="1">
    <source>
        <dbReference type="EMBL" id="DAD69652.1"/>
    </source>
</evidence>
<name>A0A8S5LHY7_9CAUD</name>
<protein>
    <submittedName>
        <fullName evidence="1">Uncharacterized protein</fullName>
    </submittedName>
</protein>
<dbReference type="EMBL" id="BK015853">
    <property type="protein sequence ID" value="DAD69652.1"/>
    <property type="molecule type" value="Genomic_DNA"/>
</dbReference>